<dbReference type="Pfam" id="PF10409">
    <property type="entry name" value="PTEN_C2"/>
    <property type="match status" value="1"/>
</dbReference>
<dbReference type="GO" id="GO:0005829">
    <property type="term" value="C:cytosol"/>
    <property type="evidence" value="ECO:0007669"/>
    <property type="project" value="TreeGrafter"/>
</dbReference>
<keyword evidence="2 7" id="KW-0812">Transmembrane</keyword>
<dbReference type="SUPFAM" id="SSF52799">
    <property type="entry name" value="(Phosphotyrosine protein) phosphatases II"/>
    <property type="match status" value="1"/>
</dbReference>
<evidence type="ECO:0000256" key="3">
    <source>
        <dbReference type="ARBA" id="ARBA00022801"/>
    </source>
</evidence>
<dbReference type="PANTHER" id="PTHR12305:SF60">
    <property type="entry name" value="PHOSPHATIDYLINOSITOL 3,4,5-TRISPHOSPHATE 3-PHOSPHATASE TPTE2-RELATED"/>
    <property type="match status" value="1"/>
</dbReference>
<feature type="region of interest" description="Disordered" evidence="6">
    <location>
        <begin position="62"/>
        <end position="93"/>
    </location>
</feature>
<evidence type="ECO:0000256" key="4">
    <source>
        <dbReference type="ARBA" id="ARBA00022989"/>
    </source>
</evidence>
<keyword evidence="11" id="KW-1185">Reference proteome</keyword>
<dbReference type="FunFam" id="2.60.40.1110:FF:000004">
    <property type="entry name" value="Voltage-sensor containing phosphatase"/>
    <property type="match status" value="1"/>
</dbReference>
<dbReference type="InterPro" id="IPR014020">
    <property type="entry name" value="Tensin_C2-dom"/>
</dbReference>
<evidence type="ECO:0000256" key="7">
    <source>
        <dbReference type="SAM" id="Phobius"/>
    </source>
</evidence>
<dbReference type="Gene3D" id="1.20.120.350">
    <property type="entry name" value="Voltage-gated potassium channels. Chain C"/>
    <property type="match status" value="1"/>
</dbReference>
<dbReference type="SMART" id="SM01326">
    <property type="entry name" value="PTEN_C2"/>
    <property type="match status" value="1"/>
</dbReference>
<dbReference type="GeneID" id="111135502"/>
<evidence type="ECO:0000313" key="12">
    <source>
        <dbReference type="RefSeq" id="XP_022341342.1"/>
    </source>
</evidence>
<evidence type="ECO:0000313" key="11">
    <source>
        <dbReference type="Proteomes" id="UP000694844"/>
    </source>
</evidence>
<feature type="compositionally biased region" description="Acidic residues" evidence="6">
    <location>
        <begin position="75"/>
        <end position="92"/>
    </location>
</feature>
<evidence type="ECO:0000259" key="9">
    <source>
        <dbReference type="PROSITE" id="PS51181"/>
    </source>
</evidence>
<feature type="domain" description="C2 tensin-type" evidence="10">
    <location>
        <begin position="440"/>
        <end position="577"/>
    </location>
</feature>
<dbReference type="InterPro" id="IPR000387">
    <property type="entry name" value="Tyr_Pase_dom"/>
</dbReference>
<dbReference type="InterPro" id="IPR035892">
    <property type="entry name" value="C2_domain_sf"/>
</dbReference>
<dbReference type="Proteomes" id="UP000694844">
    <property type="component" value="Chromosome 5"/>
</dbReference>
<accession>A0A8B8EN55</accession>
<dbReference type="Pfam" id="PF22785">
    <property type="entry name" value="Tc-R-P"/>
    <property type="match status" value="1"/>
</dbReference>
<evidence type="ECO:0000256" key="6">
    <source>
        <dbReference type="SAM" id="MobiDB-lite"/>
    </source>
</evidence>
<evidence type="ECO:0000256" key="2">
    <source>
        <dbReference type="ARBA" id="ARBA00022692"/>
    </source>
</evidence>
<dbReference type="Gene3D" id="3.90.190.10">
    <property type="entry name" value="Protein tyrosine phosphatase superfamily"/>
    <property type="match status" value="1"/>
</dbReference>
<sequence length="577" mass="67306">MDEEVRVAVEAPDSMINPDSMSQNESMQPKQTTDDLAGNQSEAIETDVFILMGKQVENDLNVYKDDGKNDQRDEINDDDNDDNDEIDDDDGDDQLRDKFILEESEDPAHNFPNTKTGKLRYMMGKVMENLLFRVFTILLILLDISIQVTDLAAGSSAHYHDELEIVSRVIITYFVVETMCRIFYKGDEFFRHWADIVDMIIVFVTFIIDYTLGGYARLSIIGRGVRIIRAIRGIYIMYSGYRQFKKATRKVVSQNKRRYRKEGFDLDLCYVTERVIAMSYPSSGMRSLYRNPIKKVGKFLDKKHSEHYKVYDLCSEMTYNRNVFHNRVEKVRVDDHNVPRLKDMITFCADVKDWLKQDDKNIIAVHCKGGKGRTGTMICTWLIHTELFEQAEESLNYFGERRTDRREGNMFQGVETPSQSRYVEYYEKVKWELGGNVPPIKTVRITSIRVNSIKGVGKGDGTDLSLQIWLADKKIGEWTLKNPDYVKLVHSKEEDYINITLHHCPPLSEDVKCRFLSTSRNIPKVYDNSAFYFWFHTSFIEKQRLHLERDQIDNPHKKKAQKVFRESFSVTLHFKGK</sequence>
<dbReference type="PROSITE" id="PS50056">
    <property type="entry name" value="TYR_PHOSPHATASE_2"/>
    <property type="match status" value="1"/>
</dbReference>
<feature type="region of interest" description="Disordered" evidence="6">
    <location>
        <begin position="1"/>
        <end position="41"/>
    </location>
</feature>
<gene>
    <name evidence="12" type="primary">LOC111135502</name>
</gene>
<feature type="compositionally biased region" description="Polar residues" evidence="6">
    <location>
        <begin position="17"/>
        <end position="31"/>
    </location>
</feature>
<evidence type="ECO:0000256" key="5">
    <source>
        <dbReference type="ARBA" id="ARBA00023136"/>
    </source>
</evidence>
<dbReference type="PROSITE" id="PS00383">
    <property type="entry name" value="TYR_PHOSPHATASE_1"/>
    <property type="match status" value="1"/>
</dbReference>
<dbReference type="RefSeq" id="XP_022341342.1">
    <property type="nucleotide sequence ID" value="XM_022485634.1"/>
</dbReference>
<evidence type="ECO:0000256" key="1">
    <source>
        <dbReference type="ARBA" id="ARBA00004141"/>
    </source>
</evidence>
<protein>
    <submittedName>
        <fullName evidence="12">Phosphatidylinositol 3,4,5-trisphosphate 3-phosphatase TPTE2-like</fullName>
    </submittedName>
</protein>
<comment type="subcellular location">
    <subcellularLocation>
        <location evidence="1">Membrane</location>
        <topology evidence="1">Multi-pass membrane protein</topology>
    </subcellularLocation>
</comment>
<evidence type="ECO:0000259" key="10">
    <source>
        <dbReference type="PROSITE" id="PS51182"/>
    </source>
</evidence>
<keyword evidence="5 7" id="KW-0472">Membrane</keyword>
<feature type="transmembrane region" description="Helical" evidence="7">
    <location>
        <begin position="130"/>
        <end position="153"/>
    </location>
</feature>
<dbReference type="AlphaFoldDB" id="A0A8B8EN55"/>
<dbReference type="CDD" id="cd14510">
    <property type="entry name" value="PTP_VSP_TPTE"/>
    <property type="match status" value="1"/>
</dbReference>
<feature type="domain" description="Tyrosine specific protein phosphatases" evidence="8">
    <location>
        <begin position="342"/>
        <end position="402"/>
    </location>
</feature>
<dbReference type="InterPro" id="IPR045102">
    <property type="entry name" value="PTP_VSP_TPTE"/>
</dbReference>
<dbReference type="InterPro" id="IPR016130">
    <property type="entry name" value="Tyr_Pase_AS"/>
</dbReference>
<keyword evidence="3" id="KW-0378">Hydrolase</keyword>
<dbReference type="InterPro" id="IPR029023">
    <property type="entry name" value="Tensin_phosphatase"/>
</dbReference>
<organism evidence="11 12">
    <name type="scientific">Crassostrea virginica</name>
    <name type="common">Eastern oyster</name>
    <dbReference type="NCBI Taxonomy" id="6565"/>
    <lineage>
        <taxon>Eukaryota</taxon>
        <taxon>Metazoa</taxon>
        <taxon>Spiralia</taxon>
        <taxon>Lophotrochozoa</taxon>
        <taxon>Mollusca</taxon>
        <taxon>Bivalvia</taxon>
        <taxon>Autobranchia</taxon>
        <taxon>Pteriomorphia</taxon>
        <taxon>Ostreida</taxon>
        <taxon>Ostreoidea</taxon>
        <taxon>Ostreidae</taxon>
        <taxon>Crassostrea</taxon>
    </lineage>
</organism>
<name>A0A8B8EN55_CRAVI</name>
<keyword evidence="4 7" id="KW-1133">Transmembrane helix</keyword>
<dbReference type="InterPro" id="IPR051281">
    <property type="entry name" value="Dual-spec_lipid-protein_phosph"/>
</dbReference>
<dbReference type="GO" id="GO:0016020">
    <property type="term" value="C:membrane"/>
    <property type="evidence" value="ECO:0007669"/>
    <property type="project" value="UniProtKB-SubCell"/>
</dbReference>
<feature type="domain" description="Phosphatase tensin-type" evidence="9">
    <location>
        <begin position="257"/>
        <end position="433"/>
    </location>
</feature>
<dbReference type="InterPro" id="IPR029021">
    <property type="entry name" value="Prot-tyrosine_phosphatase-like"/>
</dbReference>
<dbReference type="InterPro" id="IPR027359">
    <property type="entry name" value="Volt_channel_dom_sf"/>
</dbReference>
<dbReference type="PROSITE" id="PS51181">
    <property type="entry name" value="PPASE_TENSIN"/>
    <property type="match status" value="1"/>
</dbReference>
<proteinExistence type="predicted"/>
<feature type="transmembrane region" description="Helical" evidence="7">
    <location>
        <begin position="196"/>
        <end position="216"/>
    </location>
</feature>
<dbReference type="Gene3D" id="2.60.40.1110">
    <property type="match status" value="1"/>
</dbReference>
<feature type="compositionally biased region" description="Basic and acidic residues" evidence="6">
    <location>
        <begin position="62"/>
        <end position="74"/>
    </location>
</feature>
<dbReference type="KEGG" id="cvn:111135502"/>
<dbReference type="PANTHER" id="PTHR12305">
    <property type="entry name" value="PHOSPHATASE WITH HOMOLOGY TO TENSIN"/>
    <property type="match status" value="1"/>
</dbReference>
<dbReference type="SUPFAM" id="SSF49562">
    <property type="entry name" value="C2 domain (Calcium/lipid-binding domain, CaLB)"/>
    <property type="match status" value="1"/>
</dbReference>
<dbReference type="PROSITE" id="PS51182">
    <property type="entry name" value="C2_TENSIN"/>
    <property type="match status" value="1"/>
</dbReference>
<evidence type="ECO:0000259" key="8">
    <source>
        <dbReference type="PROSITE" id="PS50056"/>
    </source>
</evidence>
<dbReference type="GO" id="GO:0016314">
    <property type="term" value="F:phosphatidylinositol-3,4,5-trisphosphate 3-phosphatase activity"/>
    <property type="evidence" value="ECO:0007669"/>
    <property type="project" value="TreeGrafter"/>
</dbReference>
<dbReference type="OrthoDB" id="16692at2759"/>
<reference evidence="12" key="1">
    <citation type="submission" date="2025-08" db="UniProtKB">
        <authorList>
            <consortium name="RefSeq"/>
        </authorList>
    </citation>
    <scope>IDENTIFICATION</scope>
    <source>
        <tissue evidence="12">Whole sample</tissue>
    </source>
</reference>